<sequence length="179" mass="20489">MYSLRFPDSHFLTYKFPLHFLPFFQFSNLQTHIHLSASLSPLSYPFSMAEEFHESDVIFPESFLNSEDGNVEELGFSGHLNSRVIRNENPKRKKKKKKNSVPVNIPENVSGENSLFQLESDFFEDDEELVVPPHVVVGRRIFAGKMAFSVCTGNGRTLKGRDLSEVRNSILRMTGFLET</sequence>
<protein>
    <submittedName>
        <fullName evidence="1">Uncharacterized protein</fullName>
    </submittedName>
</protein>
<dbReference type="Proteomes" id="UP001060215">
    <property type="component" value="Chromosome 8"/>
</dbReference>
<keyword evidence="2" id="KW-1185">Reference proteome</keyword>
<gene>
    <name evidence="1" type="ORF">LOK49_LG09G02181</name>
</gene>
<reference evidence="1 2" key="1">
    <citation type="journal article" date="2022" name="Plant J.">
        <title>Chromosome-level genome of Camellia lanceoleosa provides a valuable resource for understanding genome evolution and self-incompatibility.</title>
        <authorList>
            <person name="Gong W."/>
            <person name="Xiao S."/>
            <person name="Wang L."/>
            <person name="Liao Z."/>
            <person name="Chang Y."/>
            <person name="Mo W."/>
            <person name="Hu G."/>
            <person name="Li W."/>
            <person name="Zhao G."/>
            <person name="Zhu H."/>
            <person name="Hu X."/>
            <person name="Ji K."/>
            <person name="Xiang X."/>
            <person name="Song Q."/>
            <person name="Yuan D."/>
            <person name="Jin S."/>
            <person name="Zhang L."/>
        </authorList>
    </citation>
    <scope>NUCLEOTIDE SEQUENCE [LARGE SCALE GENOMIC DNA]</scope>
    <source>
        <strain evidence="1">SQ_2022a</strain>
    </source>
</reference>
<name>A0ACC0GNA3_9ERIC</name>
<comment type="caution">
    <text evidence="1">The sequence shown here is derived from an EMBL/GenBank/DDBJ whole genome shotgun (WGS) entry which is preliminary data.</text>
</comment>
<evidence type="ECO:0000313" key="1">
    <source>
        <dbReference type="EMBL" id="KAI8001566.1"/>
    </source>
</evidence>
<evidence type="ECO:0000313" key="2">
    <source>
        <dbReference type="Proteomes" id="UP001060215"/>
    </source>
</evidence>
<dbReference type="EMBL" id="CM045765">
    <property type="protein sequence ID" value="KAI8001566.1"/>
    <property type="molecule type" value="Genomic_DNA"/>
</dbReference>
<accession>A0ACC0GNA3</accession>
<proteinExistence type="predicted"/>
<organism evidence="1 2">
    <name type="scientific">Camellia lanceoleosa</name>
    <dbReference type="NCBI Taxonomy" id="1840588"/>
    <lineage>
        <taxon>Eukaryota</taxon>
        <taxon>Viridiplantae</taxon>
        <taxon>Streptophyta</taxon>
        <taxon>Embryophyta</taxon>
        <taxon>Tracheophyta</taxon>
        <taxon>Spermatophyta</taxon>
        <taxon>Magnoliopsida</taxon>
        <taxon>eudicotyledons</taxon>
        <taxon>Gunneridae</taxon>
        <taxon>Pentapetalae</taxon>
        <taxon>asterids</taxon>
        <taxon>Ericales</taxon>
        <taxon>Theaceae</taxon>
        <taxon>Camellia</taxon>
    </lineage>
</organism>